<geneLocation type="plasmid" evidence="1">
    <name>pC5.7c</name>
</geneLocation>
<sequence length="49" mass="5418">MSRHSLVQSSTTVRTRKLRPSDQCWCSCAYRCAATKIDKCGHSSIASIS</sequence>
<organism evidence="1">
    <name type="scientific">Rhizobium rhizogenes</name>
    <name type="common">Agrobacterium rhizogenes</name>
    <dbReference type="NCBI Taxonomy" id="359"/>
    <lineage>
        <taxon>Bacteria</taxon>
        <taxon>Pseudomonadati</taxon>
        <taxon>Pseudomonadota</taxon>
        <taxon>Alphaproteobacteria</taxon>
        <taxon>Hyphomicrobiales</taxon>
        <taxon>Rhizobiaceae</taxon>
        <taxon>Rhizobium/Agrobacterium group</taxon>
        <taxon>Rhizobium</taxon>
    </lineage>
</organism>
<reference evidence="1" key="1">
    <citation type="submission" date="2018-12" db="EMBL/GenBank/DDBJ databases">
        <title>Three Rhizobium rhizogenes strains isolated from the same crown gall tumor carry diverse plasmids.</title>
        <authorList>
            <person name="Pulawska J."/>
            <person name="Kuzmanovic N."/>
        </authorList>
    </citation>
    <scope>NUCLEOTIDE SEQUENCE</scope>
    <source>
        <strain evidence="1">C5.7</strain>
        <plasmid evidence="1">pC5.7c</plasmid>
    </source>
</reference>
<accession>A0A7S4ZS52</accession>
<name>A0A7S4ZS52_RHIRH</name>
<protein>
    <submittedName>
        <fullName evidence="1">Uncharacterized protein</fullName>
    </submittedName>
</protein>
<dbReference type="EMBL" id="MK318969">
    <property type="protein sequence ID" value="QCL09441.1"/>
    <property type="molecule type" value="Genomic_DNA"/>
</dbReference>
<evidence type="ECO:0000313" key="1">
    <source>
        <dbReference type="EMBL" id="QCL09441.1"/>
    </source>
</evidence>
<keyword evidence="1" id="KW-0614">Plasmid</keyword>
<gene>
    <name evidence="1" type="ORF">pC5.7c_574</name>
</gene>
<proteinExistence type="predicted"/>
<dbReference type="AlphaFoldDB" id="A0A7S4ZS52"/>